<dbReference type="InterPro" id="IPR011662">
    <property type="entry name" value="Secretin/TonB_short_N"/>
</dbReference>
<comment type="subcellular location">
    <subcellularLocation>
        <location evidence="8">Cell outer membrane</location>
    </subcellularLocation>
    <subcellularLocation>
        <location evidence="1">Membrane</location>
    </subcellularLocation>
</comment>
<dbReference type="RefSeq" id="WP_175530259.1">
    <property type="nucleotide sequence ID" value="NZ_FNLL01000002.1"/>
</dbReference>
<sequence length="776" mass="86848">MFFFQIKRINNIIKLLGFLGLVCLIVGCGAQKIETVTTAEQIQPQILDRTASVFSGKEISAVSIALRDNVIEIMIQGNQKLVGYASIKQPFPFGIAVYFPETQIADGLTTSVPENNSIGDLIVNYADEDKTTAKVEILLKEELDYDVMENDNVLKLTLFRGMETNQQALTGTVNSVPALADNPSQERVVSKENIIIPGKLATMTDIEFNTMENGKSDIIVQTTFPVKYDIIRGSNDKLYLNLYNTIIPEYHKRPILTHYFKSAVKSLLPIQVPGKKNNSKIEIKIREQVPYRIVQDQNIISLFFEPSTIEPPVFSKARKEMISGEQIQFLEGQEKNIDLPEKTAAVQDRKKTMEEEIFGSPQKYTGEKIKLDFYETDIKNVFRILKSIGGLNFAIDHNVEGKVTLSLEDPLPWDQVLDLVLKMNNLGQKKEGNVIRIATLDTLKKDEQLEQEAIAARKKTLEQKKSFEPLVTEYIPINYSDVEADIKPHIDQILTKDRGKISVDKRTNMIIFTDTQAKVDQAREIIFRLDKVTPQIMIEAKIVEVTKNFSRALGIGFSFSESQTPHTGYDEDFNIALNNPSGSGGVGNFNFYRILGSNFLSMNAQIAASETKGDLKIVSSPRILTLDNKSAKITQGLEYGYLERDDTGGSSVSFKTVNLQLEVTPHVTQDKRISMVVHLTKNDIGDIINSVPSVTTNEAQTELLVNDNDTIVIGGIVKTSDNQGRTGAPILSEIPVLGRLFRTDTNTDNRNELLIFITPSIVQLEQKRNNLTTTIN</sequence>
<dbReference type="Pfam" id="PF21305">
    <property type="entry name" value="type_II_gspD_N0"/>
    <property type="match status" value="1"/>
</dbReference>
<dbReference type="Gene3D" id="3.30.1370.130">
    <property type="match status" value="1"/>
</dbReference>
<gene>
    <name evidence="10" type="ORF">SAMN04487931_102263</name>
</gene>
<comment type="similarity">
    <text evidence="7">Belongs to the bacterial secretin family.</text>
</comment>
<keyword evidence="6" id="KW-0998">Cell outer membrane</keyword>
<protein>
    <submittedName>
        <fullName evidence="10">Type IV pilus assembly protein PilQ</fullName>
    </submittedName>
</protein>
<evidence type="ECO:0000256" key="8">
    <source>
        <dbReference type="RuleBase" id="RU004004"/>
    </source>
</evidence>
<keyword evidence="2 8" id="KW-0813">Transport</keyword>
<keyword evidence="4" id="KW-0732">Signal</keyword>
<evidence type="ECO:0000256" key="3">
    <source>
        <dbReference type="ARBA" id="ARBA00022692"/>
    </source>
</evidence>
<dbReference type="GO" id="GO:0009279">
    <property type="term" value="C:cell outer membrane"/>
    <property type="evidence" value="ECO:0007669"/>
    <property type="project" value="UniProtKB-SubCell"/>
</dbReference>
<dbReference type="InterPro" id="IPR038591">
    <property type="entry name" value="NolW-like_sf"/>
</dbReference>
<dbReference type="GO" id="GO:0009306">
    <property type="term" value="P:protein secretion"/>
    <property type="evidence" value="ECO:0007669"/>
    <property type="project" value="InterPro"/>
</dbReference>
<evidence type="ECO:0000256" key="6">
    <source>
        <dbReference type="ARBA" id="ARBA00023237"/>
    </source>
</evidence>
<dbReference type="Gene3D" id="3.30.1370.120">
    <property type="match status" value="1"/>
</dbReference>
<dbReference type="InterPro" id="IPR013355">
    <property type="entry name" value="Pilus_4_PilQ"/>
</dbReference>
<dbReference type="InterPro" id="IPR001775">
    <property type="entry name" value="GspD/PilQ"/>
</dbReference>
<dbReference type="NCBIfam" id="TIGR02515">
    <property type="entry name" value="IV_pilus_PilQ"/>
    <property type="match status" value="1"/>
</dbReference>
<proteinExistence type="inferred from homology"/>
<evidence type="ECO:0000313" key="10">
    <source>
        <dbReference type="EMBL" id="SDT87120.1"/>
    </source>
</evidence>
<evidence type="ECO:0000259" key="9">
    <source>
        <dbReference type="SMART" id="SM00965"/>
    </source>
</evidence>
<evidence type="ECO:0000256" key="1">
    <source>
        <dbReference type="ARBA" id="ARBA00004370"/>
    </source>
</evidence>
<evidence type="ECO:0000256" key="5">
    <source>
        <dbReference type="ARBA" id="ARBA00023136"/>
    </source>
</evidence>
<keyword evidence="11" id="KW-1185">Reference proteome</keyword>
<dbReference type="PANTHER" id="PTHR30604:SF1">
    <property type="entry name" value="DNA UTILIZATION PROTEIN HOFQ"/>
    <property type="match status" value="1"/>
</dbReference>
<dbReference type="SMART" id="SM00965">
    <property type="entry name" value="STN"/>
    <property type="match status" value="1"/>
</dbReference>
<dbReference type="AlphaFoldDB" id="A0A1H2DWB0"/>
<dbReference type="PANTHER" id="PTHR30604">
    <property type="entry name" value="PROTEIN TRANSPORT PROTEIN HOFQ"/>
    <property type="match status" value="1"/>
</dbReference>
<dbReference type="PROSITE" id="PS51257">
    <property type="entry name" value="PROKAR_LIPOPROTEIN"/>
    <property type="match status" value="1"/>
</dbReference>
<dbReference type="PRINTS" id="PR00811">
    <property type="entry name" value="BCTERIALGSPD"/>
</dbReference>
<keyword evidence="5" id="KW-0472">Membrane</keyword>
<keyword evidence="3" id="KW-0812">Transmembrane</keyword>
<dbReference type="InterPro" id="IPR049371">
    <property type="entry name" value="GspD-like_N0"/>
</dbReference>
<reference evidence="11" key="1">
    <citation type="submission" date="2016-10" db="EMBL/GenBank/DDBJ databases">
        <authorList>
            <person name="Varghese N."/>
            <person name="Submissions S."/>
        </authorList>
    </citation>
    <scope>NUCLEOTIDE SEQUENCE [LARGE SCALE GENOMIC DNA]</scope>
    <source>
        <strain evidence="11">DSM 3384</strain>
    </source>
</reference>
<evidence type="ECO:0000313" key="11">
    <source>
        <dbReference type="Proteomes" id="UP000199608"/>
    </source>
</evidence>
<evidence type="ECO:0000256" key="7">
    <source>
        <dbReference type="RuleBase" id="RU004003"/>
    </source>
</evidence>
<name>A0A1H2DWB0_9BACT</name>
<evidence type="ECO:0000256" key="2">
    <source>
        <dbReference type="ARBA" id="ARBA00022448"/>
    </source>
</evidence>
<dbReference type="Pfam" id="PF03958">
    <property type="entry name" value="Secretin_N"/>
    <property type="match status" value="1"/>
</dbReference>
<evidence type="ECO:0000256" key="4">
    <source>
        <dbReference type="ARBA" id="ARBA00022729"/>
    </source>
</evidence>
<dbReference type="Pfam" id="PF00263">
    <property type="entry name" value="Secretin"/>
    <property type="match status" value="1"/>
</dbReference>
<accession>A0A1H2DWB0</accession>
<dbReference type="InterPro" id="IPR005644">
    <property type="entry name" value="NolW-like"/>
</dbReference>
<organism evidence="10 11">
    <name type="scientific">Desulfobacula phenolica</name>
    <dbReference type="NCBI Taxonomy" id="90732"/>
    <lineage>
        <taxon>Bacteria</taxon>
        <taxon>Pseudomonadati</taxon>
        <taxon>Thermodesulfobacteriota</taxon>
        <taxon>Desulfobacteria</taxon>
        <taxon>Desulfobacterales</taxon>
        <taxon>Desulfobacteraceae</taxon>
        <taxon>Desulfobacula</taxon>
    </lineage>
</organism>
<feature type="domain" description="Secretin/TonB short N-terminal" evidence="9">
    <location>
        <begin position="391"/>
        <end position="440"/>
    </location>
</feature>
<dbReference type="InterPro" id="IPR051808">
    <property type="entry name" value="Type_IV_pilus_biogenesis"/>
</dbReference>
<dbReference type="Proteomes" id="UP000199608">
    <property type="component" value="Unassembled WGS sequence"/>
</dbReference>
<dbReference type="InterPro" id="IPR004846">
    <property type="entry name" value="T2SS/T3SS_dom"/>
</dbReference>
<dbReference type="EMBL" id="FNLL01000002">
    <property type="protein sequence ID" value="SDT87120.1"/>
    <property type="molecule type" value="Genomic_DNA"/>
</dbReference>